<comment type="PTM">
    <text evidence="12">The Fe-S cluster can be nitrosylated by nitric oxide (NO).</text>
</comment>
<dbReference type="GO" id="GO:0035731">
    <property type="term" value="F:dinitrosyl-iron complex binding"/>
    <property type="evidence" value="ECO:0007669"/>
    <property type="project" value="UniProtKB-UniRule"/>
</dbReference>
<keyword evidence="8 12" id="KW-0805">Transcription regulation</keyword>
<keyword evidence="4 12" id="KW-0963">Cytoplasm</keyword>
<evidence type="ECO:0000259" key="14">
    <source>
        <dbReference type="PROSITE" id="PS51674"/>
    </source>
</evidence>
<dbReference type="GO" id="GO:0003677">
    <property type="term" value="F:DNA binding"/>
    <property type="evidence" value="ECO:0007669"/>
    <property type="project" value="UniProtKB-UniRule"/>
</dbReference>
<organism evidence="15 16">
    <name type="scientific">Rhodococcus koreensis</name>
    <dbReference type="NCBI Taxonomy" id="99653"/>
    <lineage>
        <taxon>Bacteria</taxon>
        <taxon>Bacillati</taxon>
        <taxon>Actinomycetota</taxon>
        <taxon>Actinomycetes</taxon>
        <taxon>Mycobacteriales</taxon>
        <taxon>Nocardiaceae</taxon>
        <taxon>Rhodococcus</taxon>
    </lineage>
</organism>
<evidence type="ECO:0000256" key="11">
    <source>
        <dbReference type="ARBA" id="ARBA00023163"/>
    </source>
</evidence>
<evidence type="ECO:0000256" key="3">
    <source>
        <dbReference type="ARBA" id="ARBA00022485"/>
    </source>
</evidence>
<evidence type="ECO:0000256" key="7">
    <source>
        <dbReference type="ARBA" id="ARBA00023014"/>
    </source>
</evidence>
<evidence type="ECO:0000256" key="6">
    <source>
        <dbReference type="ARBA" id="ARBA00023004"/>
    </source>
</evidence>
<evidence type="ECO:0000256" key="10">
    <source>
        <dbReference type="ARBA" id="ARBA00023157"/>
    </source>
</evidence>
<dbReference type="RefSeq" id="WP_072951380.1">
    <property type="nucleotide sequence ID" value="NZ_FNSV01000005.1"/>
</dbReference>
<feature type="region of interest" description="Disordered" evidence="13">
    <location>
        <begin position="83"/>
        <end position="120"/>
    </location>
</feature>
<proteinExistence type="inferred from homology"/>
<comment type="similarity">
    <text evidence="2 12">Belongs to the WhiB family.</text>
</comment>
<feature type="domain" description="4Fe-4S Wbl-type" evidence="14">
    <location>
        <begin position="25"/>
        <end position="89"/>
    </location>
</feature>
<evidence type="ECO:0000256" key="5">
    <source>
        <dbReference type="ARBA" id="ARBA00022723"/>
    </source>
</evidence>
<feature type="binding site" evidence="12">
    <location>
        <position position="65"/>
    </location>
    <ligand>
        <name>[4Fe-4S] cluster</name>
        <dbReference type="ChEBI" id="CHEBI:49883"/>
    </ligand>
</feature>
<keyword evidence="11 12" id="KW-0804">Transcription</keyword>
<evidence type="ECO:0000313" key="15">
    <source>
        <dbReference type="EMBL" id="SEC99014.1"/>
    </source>
</evidence>
<keyword evidence="3 12" id="KW-0004">4Fe-4S</keyword>
<feature type="binding site" evidence="12">
    <location>
        <position position="26"/>
    </location>
    <ligand>
        <name>[4Fe-4S] cluster</name>
        <dbReference type="ChEBI" id="CHEBI:49883"/>
    </ligand>
</feature>
<keyword evidence="7 12" id="KW-0411">Iron-sulfur</keyword>
<dbReference type="GO" id="GO:0046872">
    <property type="term" value="F:metal ion binding"/>
    <property type="evidence" value="ECO:0007669"/>
    <property type="project" value="UniProtKB-KW"/>
</dbReference>
<keyword evidence="10 12" id="KW-1015">Disulfide bond</keyword>
<evidence type="ECO:0000313" key="16">
    <source>
        <dbReference type="Proteomes" id="UP000183561"/>
    </source>
</evidence>
<keyword evidence="16" id="KW-1185">Reference proteome</keyword>
<dbReference type="GO" id="GO:0051539">
    <property type="term" value="F:4 iron, 4 sulfur cluster binding"/>
    <property type="evidence" value="ECO:0007669"/>
    <property type="project" value="UniProtKB-UniRule"/>
</dbReference>
<dbReference type="HAMAP" id="MF_01479">
    <property type="entry name" value="WhiB"/>
    <property type="match status" value="1"/>
</dbReference>
<protein>
    <recommendedName>
        <fullName evidence="12">Transcriptional regulator WhiB</fullName>
    </recommendedName>
</protein>
<evidence type="ECO:0000256" key="4">
    <source>
        <dbReference type="ARBA" id="ARBA00022490"/>
    </source>
</evidence>
<comment type="function">
    <text evidence="12">Acts as a transcriptional regulator. Probably redox-responsive. The apo- but not holo-form probably binds DNA.</text>
</comment>
<keyword evidence="5 12" id="KW-0479">Metal-binding</keyword>
<dbReference type="GO" id="GO:0047134">
    <property type="term" value="F:protein-disulfide reductase [NAD(P)H] activity"/>
    <property type="evidence" value="ECO:0007669"/>
    <property type="project" value="TreeGrafter"/>
</dbReference>
<dbReference type="InterPro" id="IPR034768">
    <property type="entry name" value="4FE4S_WBL"/>
</dbReference>
<feature type="binding site" evidence="12">
    <location>
        <position position="56"/>
    </location>
    <ligand>
        <name>[4Fe-4S] cluster</name>
        <dbReference type="ChEBI" id="CHEBI:49883"/>
    </ligand>
</feature>
<dbReference type="GO" id="GO:0005737">
    <property type="term" value="C:cytoplasm"/>
    <property type="evidence" value="ECO:0007669"/>
    <property type="project" value="UniProtKB-SubCell"/>
</dbReference>
<gene>
    <name evidence="12" type="primary">whiB</name>
    <name evidence="15" type="ORF">SAMN04490239_6293</name>
</gene>
<sequence length="120" mass="13969">MPSLTLTVRLLTPHSDLWDWQTRALCRTTRADVFFGPDSESRATRIRRERQAQELCRSCPVRNECLRHALDVGEPYGVWGGMTESDRRFGLDRPQLDPHANRKPAKRLRISPRHPRPGRQ</sequence>
<feature type="binding site" evidence="12">
    <location>
        <position position="59"/>
    </location>
    <ligand>
        <name>[4Fe-4S] cluster</name>
        <dbReference type="ChEBI" id="CHEBI:49883"/>
    </ligand>
</feature>
<keyword evidence="9 12" id="KW-0238">DNA-binding</keyword>
<name>A0A1H4X2N3_9NOCA</name>
<dbReference type="AlphaFoldDB" id="A0A1H4X2N3"/>
<dbReference type="EMBL" id="FNSV01000005">
    <property type="protein sequence ID" value="SEC99014.1"/>
    <property type="molecule type" value="Genomic_DNA"/>
</dbReference>
<dbReference type="GO" id="GO:0045892">
    <property type="term" value="P:negative regulation of DNA-templated transcription"/>
    <property type="evidence" value="ECO:0007669"/>
    <property type="project" value="TreeGrafter"/>
</dbReference>
<comment type="subcellular location">
    <subcellularLocation>
        <location evidence="1 12">Cytoplasm</location>
    </subcellularLocation>
</comment>
<comment type="cofactor">
    <cofactor evidence="12">
        <name>[4Fe-4S] cluster</name>
        <dbReference type="ChEBI" id="CHEBI:49883"/>
    </cofactor>
    <text evidence="12">Binds 1 [4Fe-4S] cluster per subunit. Following nitrosylation of the [4Fe-4S] cluster binds 1 [4Fe-8(NO)] cluster per subunit.</text>
</comment>
<evidence type="ECO:0000256" key="9">
    <source>
        <dbReference type="ARBA" id="ARBA00023125"/>
    </source>
</evidence>
<dbReference type="Proteomes" id="UP000183561">
    <property type="component" value="Unassembled WGS sequence"/>
</dbReference>
<dbReference type="PANTHER" id="PTHR38839">
    <property type="entry name" value="TRANSCRIPTIONAL REGULATOR WHID-RELATED"/>
    <property type="match status" value="1"/>
</dbReference>
<evidence type="ECO:0000256" key="13">
    <source>
        <dbReference type="SAM" id="MobiDB-lite"/>
    </source>
</evidence>
<keyword evidence="6 12" id="KW-0408">Iron</keyword>
<reference evidence="16" key="1">
    <citation type="submission" date="2016-10" db="EMBL/GenBank/DDBJ databases">
        <authorList>
            <person name="Varghese N."/>
            <person name="Submissions S."/>
        </authorList>
    </citation>
    <scope>NUCLEOTIDE SEQUENCE [LARGE SCALE GENOMIC DNA]</scope>
    <source>
        <strain evidence="16">DSM 44498</strain>
    </source>
</reference>
<evidence type="ECO:0000256" key="1">
    <source>
        <dbReference type="ARBA" id="ARBA00004496"/>
    </source>
</evidence>
<feature type="compositionally biased region" description="Basic residues" evidence="13">
    <location>
        <begin position="101"/>
        <end position="120"/>
    </location>
</feature>
<evidence type="ECO:0000256" key="12">
    <source>
        <dbReference type="HAMAP-Rule" id="MF_01479"/>
    </source>
</evidence>
<feature type="compositionally biased region" description="Basic and acidic residues" evidence="13">
    <location>
        <begin position="84"/>
        <end position="100"/>
    </location>
</feature>
<dbReference type="InterPro" id="IPR003482">
    <property type="entry name" value="Whib"/>
</dbReference>
<dbReference type="Pfam" id="PF02467">
    <property type="entry name" value="Whib"/>
    <property type="match status" value="1"/>
</dbReference>
<evidence type="ECO:0000256" key="8">
    <source>
        <dbReference type="ARBA" id="ARBA00023015"/>
    </source>
</evidence>
<accession>A0A1H4X2N3</accession>
<dbReference type="OrthoDB" id="4462669at2"/>
<dbReference type="PANTHER" id="PTHR38839:SF5">
    <property type="entry name" value="TRANSCRIPTIONAL REGULATOR WHID"/>
    <property type="match status" value="1"/>
</dbReference>
<comment type="PTM">
    <text evidence="12">Upon Fe-S cluster removal intramolecular disulfide bonds are formed.</text>
</comment>
<dbReference type="PROSITE" id="PS51674">
    <property type="entry name" value="4FE4S_WBL"/>
    <property type="match status" value="1"/>
</dbReference>
<dbReference type="GO" id="GO:0045454">
    <property type="term" value="P:cell redox homeostasis"/>
    <property type="evidence" value="ECO:0007669"/>
    <property type="project" value="TreeGrafter"/>
</dbReference>
<evidence type="ECO:0000256" key="2">
    <source>
        <dbReference type="ARBA" id="ARBA00006597"/>
    </source>
</evidence>